<dbReference type="PANTHER" id="PTHR30399">
    <property type="entry name" value="UNCHARACTERIZED PROTEIN YGJP"/>
    <property type="match status" value="1"/>
</dbReference>
<dbReference type="AlphaFoldDB" id="A0A1S6HN79"/>
<dbReference type="RefSeq" id="WP_077752216.1">
    <property type="nucleotide sequence ID" value="NZ_CP014782.1"/>
</dbReference>
<dbReference type="STRING" id="225848.Sps_01827"/>
<keyword evidence="3" id="KW-1185">Reference proteome</keyword>
<accession>A0A1S6HN79</accession>
<dbReference type="Proteomes" id="UP000189545">
    <property type="component" value="Chromosome"/>
</dbReference>
<dbReference type="Gene3D" id="3.30.2010.10">
    <property type="entry name" value="Metalloproteases ('zincins'), catalytic domain"/>
    <property type="match status" value="1"/>
</dbReference>
<evidence type="ECO:0000259" key="1">
    <source>
        <dbReference type="Pfam" id="PF01863"/>
    </source>
</evidence>
<dbReference type="PANTHER" id="PTHR30399:SF1">
    <property type="entry name" value="UTP PYROPHOSPHATASE"/>
    <property type="match status" value="1"/>
</dbReference>
<dbReference type="InterPro" id="IPR002725">
    <property type="entry name" value="YgjP-like_metallopeptidase"/>
</dbReference>
<dbReference type="InterPro" id="IPR053136">
    <property type="entry name" value="UTP_pyrophosphatase-like"/>
</dbReference>
<gene>
    <name evidence="2" type="ORF">Sps_01827</name>
</gene>
<dbReference type="EMBL" id="CP014782">
    <property type="protein sequence ID" value="AQS36991.1"/>
    <property type="molecule type" value="Genomic_DNA"/>
</dbReference>
<dbReference type="GO" id="GO:0016787">
    <property type="term" value="F:hydrolase activity"/>
    <property type="evidence" value="ECO:0007669"/>
    <property type="project" value="UniProtKB-KW"/>
</dbReference>
<organism evidence="2 3">
    <name type="scientific">Shewanella psychrophila</name>
    <dbReference type="NCBI Taxonomy" id="225848"/>
    <lineage>
        <taxon>Bacteria</taxon>
        <taxon>Pseudomonadati</taxon>
        <taxon>Pseudomonadota</taxon>
        <taxon>Gammaproteobacteria</taxon>
        <taxon>Alteromonadales</taxon>
        <taxon>Shewanellaceae</taxon>
        <taxon>Shewanella</taxon>
    </lineage>
</organism>
<name>A0A1S6HN79_9GAMM</name>
<dbReference type="CDD" id="cd07344">
    <property type="entry name" value="M48_yhfN_like"/>
    <property type="match status" value="1"/>
</dbReference>
<feature type="domain" description="YgjP-like metallopeptidase" evidence="1">
    <location>
        <begin position="95"/>
        <end position="152"/>
    </location>
</feature>
<dbReference type="Pfam" id="PF01863">
    <property type="entry name" value="YgjP-like"/>
    <property type="match status" value="1"/>
</dbReference>
<evidence type="ECO:0000313" key="3">
    <source>
        <dbReference type="Proteomes" id="UP000189545"/>
    </source>
</evidence>
<proteinExistence type="predicted"/>
<dbReference type="OrthoDB" id="9000630at2"/>
<reference evidence="2 3" key="1">
    <citation type="submission" date="2016-03" db="EMBL/GenBank/DDBJ databases">
        <title>Complete genome sequence of Shewanella psychrophila WP2, a deep sea bacterium isolated from west Pacific sediment.</title>
        <authorList>
            <person name="Xu G."/>
            <person name="Jian H."/>
        </authorList>
    </citation>
    <scope>NUCLEOTIDE SEQUENCE [LARGE SCALE GENOMIC DNA]</scope>
    <source>
        <strain evidence="2 3">WP2</strain>
    </source>
</reference>
<protein>
    <submittedName>
        <fullName evidence="2">Putative metal-dependent hydrolase</fullName>
    </submittedName>
</protein>
<keyword evidence="2" id="KW-0378">Hydrolase</keyword>
<dbReference type="KEGG" id="spsw:Sps_01827"/>
<sequence>MENQLKYLNGYRQEIKDQVSSLLESGKLQSVLLSRHPQIHDIRTDKALYDYTIEIKNRYLRKSQPLSKIQYDDKISLSHQALGLHSFVSRAQGRKTKAKNEIRISSRLKRVPESLLRMVVVHELAHLKEKDHNKAFYQLCCHMEGDYHQLEFDLRLLLTLVEHNQNPYT</sequence>
<evidence type="ECO:0000313" key="2">
    <source>
        <dbReference type="EMBL" id="AQS36991.1"/>
    </source>
</evidence>